<dbReference type="EMBL" id="LT629732">
    <property type="protein sequence ID" value="SDR99526.1"/>
    <property type="molecule type" value="Genomic_DNA"/>
</dbReference>
<dbReference type="Gene3D" id="3.40.50.10540">
    <property type="entry name" value="Crotonobetainyl-coa:carnitine coa-transferase, domain 1"/>
    <property type="match status" value="1"/>
</dbReference>
<dbReference type="InterPro" id="IPR003673">
    <property type="entry name" value="CoA-Trfase_fam_III"/>
</dbReference>
<feature type="region of interest" description="Disordered" evidence="1">
    <location>
        <begin position="309"/>
        <end position="353"/>
    </location>
</feature>
<proteinExistence type="predicted"/>
<keyword evidence="3" id="KW-1185">Reference proteome</keyword>
<dbReference type="PANTHER" id="PTHR48228:SF5">
    <property type="entry name" value="ALPHA-METHYLACYL-COA RACEMASE"/>
    <property type="match status" value="1"/>
</dbReference>
<evidence type="ECO:0000313" key="2">
    <source>
        <dbReference type="EMBL" id="SDR99526.1"/>
    </source>
</evidence>
<evidence type="ECO:0000313" key="3">
    <source>
        <dbReference type="Proteomes" id="UP000198983"/>
    </source>
</evidence>
<accession>A0A1H1NKI5</accession>
<dbReference type="InterPro" id="IPR050509">
    <property type="entry name" value="CoA-transferase_III"/>
</dbReference>
<dbReference type="RefSeq" id="WP_092651481.1">
    <property type="nucleotide sequence ID" value="NZ_LT629732.1"/>
</dbReference>
<name>A0A1H1NKI5_9ACTN</name>
<evidence type="ECO:0000256" key="1">
    <source>
        <dbReference type="SAM" id="MobiDB-lite"/>
    </source>
</evidence>
<dbReference type="Gene3D" id="3.30.1540.10">
    <property type="entry name" value="formyl-coa transferase, domain 3"/>
    <property type="match status" value="1"/>
</dbReference>
<dbReference type="SUPFAM" id="SSF89796">
    <property type="entry name" value="CoA-transferase family III (CaiB/BaiF)"/>
    <property type="match status" value="1"/>
</dbReference>
<dbReference type="Pfam" id="PF02515">
    <property type="entry name" value="CoA_transf_3"/>
    <property type="match status" value="1"/>
</dbReference>
<protein>
    <submittedName>
        <fullName evidence="2">Alpha-methylacyl-CoA racemase</fullName>
    </submittedName>
</protein>
<dbReference type="STRING" id="117157.SAMN04489717_1275"/>
<dbReference type="InterPro" id="IPR044855">
    <property type="entry name" value="CoA-Trfase_III_dom3_sf"/>
</dbReference>
<dbReference type="AlphaFoldDB" id="A0A1H1NKI5"/>
<dbReference type="OrthoDB" id="3561197at2"/>
<gene>
    <name evidence="2" type="ORF">SAMN04489717_1275</name>
</gene>
<sequence length="382" mass="39324">MSGPLTGVRVLEFTNLAPVPFAATMLSDLGADVVRVDRHDAVTGGPARPGDPLARGRRSIALDLKHPEAVAVALRLVESADVLVEGFRPGVCERLGIGPDACLAVNPRLVYARISGWGQDGPGAKEAGHDLDYLAASGALAPIGPSGAPPTPPLNYVADFAGGGMLAVVGILAALCERERSGRGQVVDAAMVEGAALLSAQLRGLLADGMWTGPRGGNLLDGGAPFYRCYTCADGRFVAVAALEPRFYAALLAGLGLVEEDLPGQYDEAGWPLLHETFAAVLATGTRDEWAERFAGTDACVTPVLDPAEAPHHPQAAARRSFVDVGGQVQPAPAPRLSRTPSGVPGPAPVPGAHTREVLAAAGFGEAEVRELVRSGAVAADR</sequence>
<dbReference type="InterPro" id="IPR023606">
    <property type="entry name" value="CoA-Trfase_III_dom_1_sf"/>
</dbReference>
<organism evidence="2 3">
    <name type="scientific">Actinopolymorpha singaporensis</name>
    <dbReference type="NCBI Taxonomy" id="117157"/>
    <lineage>
        <taxon>Bacteria</taxon>
        <taxon>Bacillati</taxon>
        <taxon>Actinomycetota</taxon>
        <taxon>Actinomycetes</taxon>
        <taxon>Propionibacteriales</taxon>
        <taxon>Actinopolymorphaceae</taxon>
        <taxon>Actinopolymorpha</taxon>
    </lineage>
</organism>
<reference evidence="2 3" key="1">
    <citation type="submission" date="2016-10" db="EMBL/GenBank/DDBJ databases">
        <authorList>
            <person name="de Groot N.N."/>
        </authorList>
    </citation>
    <scope>NUCLEOTIDE SEQUENCE [LARGE SCALE GENOMIC DNA]</scope>
    <source>
        <strain evidence="2 3">DSM 22024</strain>
    </source>
</reference>
<dbReference type="PANTHER" id="PTHR48228">
    <property type="entry name" value="SUCCINYL-COA--D-CITRAMALATE COA-TRANSFERASE"/>
    <property type="match status" value="1"/>
</dbReference>
<dbReference type="Proteomes" id="UP000198983">
    <property type="component" value="Chromosome I"/>
</dbReference>
<dbReference type="GO" id="GO:0003824">
    <property type="term" value="F:catalytic activity"/>
    <property type="evidence" value="ECO:0007669"/>
    <property type="project" value="InterPro"/>
</dbReference>